<gene>
    <name evidence="1" type="ORF">PHLCEN_2v6789</name>
</gene>
<dbReference type="AlphaFoldDB" id="A0A2R6NYE7"/>
<proteinExistence type="predicted"/>
<evidence type="ECO:0000313" key="2">
    <source>
        <dbReference type="Proteomes" id="UP000186601"/>
    </source>
</evidence>
<name>A0A2R6NYE7_9APHY</name>
<protein>
    <submittedName>
        <fullName evidence="1">Uncharacterized protein</fullName>
    </submittedName>
</protein>
<sequence length="122" mass="13638">MNRRSRRFARHLLRPVHFTLQVAGYHPCDRHDASDGTPETNVGTKRPPTRILPCNMGLQRRGYTDSCIRAGGKMWGEGRDIGGEEEGDARSYIYTWGLGESNTVCGGESSVWAGRIELGLRF</sequence>
<evidence type="ECO:0000313" key="1">
    <source>
        <dbReference type="EMBL" id="PSR80240.1"/>
    </source>
</evidence>
<accession>A0A2R6NYE7</accession>
<dbReference type="Proteomes" id="UP000186601">
    <property type="component" value="Unassembled WGS sequence"/>
</dbReference>
<keyword evidence="2" id="KW-1185">Reference proteome</keyword>
<dbReference type="EMBL" id="MLYV02000661">
    <property type="protein sequence ID" value="PSR80240.1"/>
    <property type="molecule type" value="Genomic_DNA"/>
</dbReference>
<reference evidence="1 2" key="1">
    <citation type="submission" date="2018-02" db="EMBL/GenBank/DDBJ databases">
        <title>Genome sequence of the basidiomycete white-rot fungus Phlebia centrifuga.</title>
        <authorList>
            <person name="Granchi Z."/>
            <person name="Peng M."/>
            <person name="de Vries R.P."/>
            <person name="Hilden K."/>
            <person name="Makela M.R."/>
            <person name="Grigoriev I."/>
            <person name="Riley R."/>
        </authorList>
    </citation>
    <scope>NUCLEOTIDE SEQUENCE [LARGE SCALE GENOMIC DNA]</scope>
    <source>
        <strain evidence="1 2">FBCC195</strain>
    </source>
</reference>
<organism evidence="1 2">
    <name type="scientific">Hermanssonia centrifuga</name>
    <dbReference type="NCBI Taxonomy" id="98765"/>
    <lineage>
        <taxon>Eukaryota</taxon>
        <taxon>Fungi</taxon>
        <taxon>Dikarya</taxon>
        <taxon>Basidiomycota</taxon>
        <taxon>Agaricomycotina</taxon>
        <taxon>Agaricomycetes</taxon>
        <taxon>Polyporales</taxon>
        <taxon>Meruliaceae</taxon>
        <taxon>Hermanssonia</taxon>
    </lineage>
</organism>
<comment type="caution">
    <text evidence="1">The sequence shown here is derived from an EMBL/GenBank/DDBJ whole genome shotgun (WGS) entry which is preliminary data.</text>
</comment>